<dbReference type="GO" id="GO:0016878">
    <property type="term" value="F:acid-thiol ligase activity"/>
    <property type="evidence" value="ECO:0007669"/>
    <property type="project" value="UniProtKB-ARBA"/>
</dbReference>
<proteinExistence type="predicted"/>
<organism evidence="3 4">
    <name type="scientific">Actinomadura verrucosospora</name>
    <dbReference type="NCBI Taxonomy" id="46165"/>
    <lineage>
        <taxon>Bacteria</taxon>
        <taxon>Bacillati</taxon>
        <taxon>Actinomycetota</taxon>
        <taxon>Actinomycetes</taxon>
        <taxon>Streptosporangiales</taxon>
        <taxon>Thermomonosporaceae</taxon>
        <taxon>Actinomadura</taxon>
    </lineage>
</organism>
<dbReference type="NCBIfam" id="NF005863">
    <property type="entry name" value="PRK07798.1"/>
    <property type="match status" value="1"/>
</dbReference>
<dbReference type="EMBL" id="CP053892">
    <property type="protein sequence ID" value="QKG24507.1"/>
    <property type="molecule type" value="Genomic_DNA"/>
</dbReference>
<dbReference type="Pfam" id="PF13193">
    <property type="entry name" value="AMP-binding_C"/>
    <property type="match status" value="1"/>
</dbReference>
<reference evidence="3 4" key="1">
    <citation type="submission" date="2020-05" db="EMBL/GenBank/DDBJ databases">
        <title>Actinomadura verrucosospora NRRL-B18236 (PFL_A860) Genome sequencing and assembly.</title>
        <authorList>
            <person name="Samborskyy M."/>
        </authorList>
    </citation>
    <scope>NUCLEOTIDE SEQUENCE [LARGE SCALE GENOMIC DNA]</scope>
    <source>
        <strain evidence="3 4">NRRL:B18236</strain>
    </source>
</reference>
<dbReference type="InterPro" id="IPR050237">
    <property type="entry name" value="ATP-dep_AMP-bd_enzyme"/>
</dbReference>
<dbReference type="PANTHER" id="PTHR43767:SF1">
    <property type="entry name" value="NONRIBOSOMAL PEPTIDE SYNTHASE PES1 (EUROFUNG)-RELATED"/>
    <property type="match status" value="1"/>
</dbReference>
<dbReference type="InterPro" id="IPR045851">
    <property type="entry name" value="AMP-bd_C_sf"/>
</dbReference>
<dbReference type="Proteomes" id="UP000501240">
    <property type="component" value="Chromosome"/>
</dbReference>
<feature type="domain" description="AMP-binding enzyme C-terminal" evidence="2">
    <location>
        <begin position="442"/>
        <end position="517"/>
    </location>
</feature>
<accession>A0A7D4A980</accession>
<protein>
    <submittedName>
        <fullName evidence="3">AMP-dependent synthetase and ligase</fullName>
    </submittedName>
</protein>
<gene>
    <name evidence="3" type="ORF">ACTIVE_6154</name>
</gene>
<dbReference type="PROSITE" id="PS00455">
    <property type="entry name" value="AMP_BINDING"/>
    <property type="match status" value="1"/>
</dbReference>
<dbReference type="SUPFAM" id="SSF56801">
    <property type="entry name" value="Acetyl-CoA synthetase-like"/>
    <property type="match status" value="1"/>
</dbReference>
<evidence type="ECO:0000313" key="4">
    <source>
        <dbReference type="Proteomes" id="UP000501240"/>
    </source>
</evidence>
<evidence type="ECO:0000259" key="1">
    <source>
        <dbReference type="Pfam" id="PF00501"/>
    </source>
</evidence>
<sequence length="529" mass="55134">MTGPDAERSFNLADLFEIVADACPDRTALVAGPSRLTYAELDARANRVAHHLAGAGVRAGDHVGILAYNRAEWVEAMLGCFKLRAAAVNVNYRYVAGELAHLLGDAECVALVAERSLLGGVDRARLPSLRHVVAIDDGVGESHGDGTPADAEYEKALAAASPDRDFGPRSSDDPYLLYTGGTTGLPKGVLWRSEDLFFAALGGGAYGGGSVVASPDELAGCAGRAPLRIQVHAPLMHGGGQWMTLISLTTGGTAILWTGRHFDARAALELAAREHSQVFMLVGNGMAGPVADELATGAHRGLEIVGFGSGGAPLSSAVQERLRAALPDVYISDNLGGSETGAMGVSVGDGRFRLAPGFAVLGDDLRPVPPGAEGLVARTGPIPLAYWGDDAKTAATFVRDPGGRRWALQGDHARVEDDGTVTLLGRGSLVINSGGEKVFAEEVETALRAHPSVADAVVVGVADPRFGHRVAAVLARADGPPADEDALTAHCRARLAGYKVPRVYRFVDAVRRTPVGKPDYAWARTVASA</sequence>
<evidence type="ECO:0000313" key="3">
    <source>
        <dbReference type="EMBL" id="QKG24507.1"/>
    </source>
</evidence>
<dbReference type="InterPro" id="IPR000873">
    <property type="entry name" value="AMP-dep_synth/lig_dom"/>
</dbReference>
<dbReference type="Pfam" id="PF00501">
    <property type="entry name" value="AMP-binding"/>
    <property type="match status" value="1"/>
</dbReference>
<dbReference type="AlphaFoldDB" id="A0A7D4A980"/>
<feature type="domain" description="AMP-dependent synthetase/ligase" evidence="1">
    <location>
        <begin position="17"/>
        <end position="377"/>
    </location>
</feature>
<evidence type="ECO:0000259" key="2">
    <source>
        <dbReference type="Pfam" id="PF13193"/>
    </source>
</evidence>
<name>A0A7D4A980_ACTVE</name>
<dbReference type="InterPro" id="IPR042099">
    <property type="entry name" value="ANL_N_sf"/>
</dbReference>
<keyword evidence="3" id="KW-0436">Ligase</keyword>
<dbReference type="PANTHER" id="PTHR43767">
    <property type="entry name" value="LONG-CHAIN-FATTY-ACID--COA LIGASE"/>
    <property type="match status" value="1"/>
</dbReference>
<dbReference type="InterPro" id="IPR025110">
    <property type="entry name" value="AMP-bd_C"/>
</dbReference>
<dbReference type="InterPro" id="IPR020845">
    <property type="entry name" value="AMP-binding_CS"/>
</dbReference>
<keyword evidence="4" id="KW-1185">Reference proteome</keyword>
<dbReference type="Gene3D" id="3.30.300.30">
    <property type="match status" value="1"/>
</dbReference>
<dbReference type="RefSeq" id="WP_173098303.1">
    <property type="nucleotide sequence ID" value="NZ_CP053892.1"/>
</dbReference>
<dbReference type="Gene3D" id="3.40.50.12780">
    <property type="entry name" value="N-terminal domain of ligase-like"/>
    <property type="match status" value="1"/>
</dbReference>